<organism evidence="1 2">
    <name type="scientific">Passalora fulva</name>
    <name type="common">Tomato leaf mold</name>
    <name type="synonym">Cladosporium fulvum</name>
    <dbReference type="NCBI Taxonomy" id="5499"/>
    <lineage>
        <taxon>Eukaryota</taxon>
        <taxon>Fungi</taxon>
        <taxon>Dikarya</taxon>
        <taxon>Ascomycota</taxon>
        <taxon>Pezizomycotina</taxon>
        <taxon>Dothideomycetes</taxon>
        <taxon>Dothideomycetidae</taxon>
        <taxon>Mycosphaerellales</taxon>
        <taxon>Mycosphaerellaceae</taxon>
        <taxon>Fulvia</taxon>
    </lineage>
</organism>
<dbReference type="Proteomes" id="UP000756132">
    <property type="component" value="Chromosome 10"/>
</dbReference>
<evidence type="ECO:0000313" key="2">
    <source>
        <dbReference type="Proteomes" id="UP000756132"/>
    </source>
</evidence>
<sequence>MSSRTPSTSAASTHTTATDYTDYDAVAPDDTERKQAWNSIQTQLAGNEKRLSRHILVNLGLTGLPDATPHKIGMEGFGGIPVESIYDGASVLNQVDRDLKEAAPSTFKAHHTVDIIYPALDLLGDDLIPQATEPKRDGNLFGDVQNCTRYLGTTELKVVLYYDEEEGKGPGRADTRPRLRVRRKTKFVLDHRVKEVTKSTFFYEDDWDESNVEDYEIPYYYFYTRHGDPSQAPQLWYLDIVRLIGTLRKLTTWASSMLEPKSF</sequence>
<reference evidence="1" key="1">
    <citation type="submission" date="2021-12" db="EMBL/GenBank/DDBJ databases">
        <authorList>
            <person name="Zaccaron A."/>
            <person name="Stergiopoulos I."/>
        </authorList>
    </citation>
    <scope>NUCLEOTIDE SEQUENCE</scope>
    <source>
        <strain evidence="1">Race5_Kim</strain>
    </source>
</reference>
<evidence type="ECO:0000313" key="1">
    <source>
        <dbReference type="EMBL" id="UJO22720.1"/>
    </source>
</evidence>
<dbReference type="GeneID" id="71991988"/>
<gene>
    <name evidence="1" type="ORF">CLAFUR5_12110</name>
</gene>
<accession>A0A9Q8UUB3</accession>
<name>A0A9Q8UUB3_PASFU</name>
<dbReference type="EMBL" id="CP090172">
    <property type="protein sequence ID" value="UJO22720.1"/>
    <property type="molecule type" value="Genomic_DNA"/>
</dbReference>
<protein>
    <submittedName>
        <fullName evidence="1">Uncharacterized protein</fullName>
    </submittedName>
</protein>
<reference evidence="1" key="2">
    <citation type="journal article" date="2022" name="Microb. Genom.">
        <title>A chromosome-scale genome assembly of the tomato pathogen Cladosporium fulvum reveals a compartmentalized genome architecture and the presence of a dispensable chromosome.</title>
        <authorList>
            <person name="Zaccaron A.Z."/>
            <person name="Chen L.H."/>
            <person name="Samaras A."/>
            <person name="Stergiopoulos I."/>
        </authorList>
    </citation>
    <scope>NUCLEOTIDE SEQUENCE</scope>
    <source>
        <strain evidence="1">Race5_Kim</strain>
    </source>
</reference>
<proteinExistence type="predicted"/>
<dbReference type="RefSeq" id="XP_047767086.1">
    <property type="nucleotide sequence ID" value="XM_047911258.1"/>
</dbReference>
<keyword evidence="2" id="KW-1185">Reference proteome</keyword>
<dbReference type="KEGG" id="ffu:CLAFUR5_12110"/>
<dbReference type="AlphaFoldDB" id="A0A9Q8UUB3"/>